<dbReference type="AlphaFoldDB" id="A0A1B2J7T5"/>
<accession>A0A1B2J7T5</accession>
<evidence type="ECO:0000256" key="2">
    <source>
        <dbReference type="ARBA" id="ARBA00022723"/>
    </source>
</evidence>
<reference evidence="8 9" key="1">
    <citation type="submission" date="2016-02" db="EMBL/GenBank/DDBJ databases">
        <title>Comparative genomic and transcriptomic foundation for Pichia pastoris.</title>
        <authorList>
            <person name="Love K.R."/>
            <person name="Shah K.A."/>
            <person name="Whittaker C.A."/>
            <person name="Wu J."/>
            <person name="Bartlett M.C."/>
            <person name="Ma D."/>
            <person name="Leeson R.L."/>
            <person name="Priest M."/>
            <person name="Young S.K."/>
            <person name="Love J.C."/>
        </authorList>
    </citation>
    <scope>NUCLEOTIDE SEQUENCE [LARGE SCALE GENOMIC DNA]</scope>
    <source>
        <strain evidence="8 9">ATCC 28485</strain>
    </source>
</reference>
<dbReference type="PROSITE" id="PS50115">
    <property type="entry name" value="ARFGAP"/>
    <property type="match status" value="1"/>
</dbReference>
<dbReference type="GO" id="GO:0005096">
    <property type="term" value="F:GTPase activator activity"/>
    <property type="evidence" value="ECO:0007669"/>
    <property type="project" value="UniProtKB-KW"/>
</dbReference>
<dbReference type="InterPro" id="IPR038508">
    <property type="entry name" value="ArfGAP_dom_sf"/>
</dbReference>
<protein>
    <submittedName>
        <fullName evidence="8">BA75_00594T0</fullName>
    </submittedName>
</protein>
<dbReference type="SUPFAM" id="SSF57863">
    <property type="entry name" value="ArfGap/RecO-like zinc finger"/>
    <property type="match status" value="1"/>
</dbReference>
<evidence type="ECO:0000256" key="6">
    <source>
        <dbReference type="SAM" id="MobiDB-lite"/>
    </source>
</evidence>
<dbReference type="PANTHER" id="PTHR45686">
    <property type="entry name" value="ADP-RIBOSYLATION FACTOR GTPASE ACTIVATING PROTEIN 3, ISOFORM H-RELATED"/>
    <property type="match status" value="1"/>
</dbReference>
<evidence type="ECO:0000256" key="1">
    <source>
        <dbReference type="ARBA" id="ARBA00022468"/>
    </source>
</evidence>
<dbReference type="SMART" id="SM00105">
    <property type="entry name" value="ArfGap"/>
    <property type="match status" value="1"/>
</dbReference>
<dbReference type="Pfam" id="PF01412">
    <property type="entry name" value="ArfGap"/>
    <property type="match status" value="1"/>
</dbReference>
<feature type="region of interest" description="Disordered" evidence="6">
    <location>
        <begin position="310"/>
        <end position="347"/>
    </location>
</feature>
<gene>
    <name evidence="8" type="primary">GLO3</name>
    <name evidence="8" type="ORF">ATY40_BA7500594</name>
</gene>
<feature type="compositionally biased region" description="Polar residues" evidence="6">
    <location>
        <begin position="159"/>
        <end position="192"/>
    </location>
</feature>
<dbReference type="Proteomes" id="UP000094565">
    <property type="component" value="Chromosome 1"/>
</dbReference>
<feature type="region of interest" description="Disordered" evidence="6">
    <location>
        <begin position="135"/>
        <end position="217"/>
    </location>
</feature>
<dbReference type="GO" id="GO:0000139">
    <property type="term" value="C:Golgi membrane"/>
    <property type="evidence" value="ECO:0007669"/>
    <property type="project" value="GOC"/>
</dbReference>
<evidence type="ECO:0000256" key="3">
    <source>
        <dbReference type="ARBA" id="ARBA00022771"/>
    </source>
</evidence>
<keyword evidence="1" id="KW-0343">GTPase activation</keyword>
<dbReference type="GO" id="GO:0008270">
    <property type="term" value="F:zinc ion binding"/>
    <property type="evidence" value="ECO:0007669"/>
    <property type="project" value="UniProtKB-KW"/>
</dbReference>
<dbReference type="OrthoDB" id="983479at2759"/>
<dbReference type="Gene3D" id="1.10.220.150">
    <property type="entry name" value="Arf GTPase activating protein"/>
    <property type="match status" value="1"/>
</dbReference>
<keyword evidence="2" id="KW-0479">Metal-binding</keyword>
<evidence type="ECO:0000259" key="7">
    <source>
        <dbReference type="PROSITE" id="PS50115"/>
    </source>
</evidence>
<evidence type="ECO:0000256" key="5">
    <source>
        <dbReference type="PROSITE-ProRule" id="PRU00288"/>
    </source>
</evidence>
<feature type="domain" description="Arf-GAP" evidence="7">
    <location>
        <begin position="13"/>
        <end position="134"/>
    </location>
</feature>
<keyword evidence="3 5" id="KW-0863">Zinc-finger</keyword>
<dbReference type="InterPro" id="IPR037278">
    <property type="entry name" value="ARFGAP/RecO"/>
</dbReference>
<evidence type="ECO:0000313" key="9">
    <source>
        <dbReference type="Proteomes" id="UP000094565"/>
    </source>
</evidence>
<evidence type="ECO:0000313" key="8">
    <source>
        <dbReference type="EMBL" id="ANZ74083.1"/>
    </source>
</evidence>
<dbReference type="PANTHER" id="PTHR45686:SF4">
    <property type="entry name" value="ADP-RIBOSYLATION FACTOR GTPASE ACTIVATING PROTEIN 3, ISOFORM H"/>
    <property type="match status" value="1"/>
</dbReference>
<organism evidence="8 9">
    <name type="scientific">Komagataella pastoris</name>
    <name type="common">Yeast</name>
    <name type="synonym">Pichia pastoris</name>
    <dbReference type="NCBI Taxonomy" id="4922"/>
    <lineage>
        <taxon>Eukaryota</taxon>
        <taxon>Fungi</taxon>
        <taxon>Dikarya</taxon>
        <taxon>Ascomycota</taxon>
        <taxon>Saccharomycotina</taxon>
        <taxon>Pichiomycetes</taxon>
        <taxon>Pichiales</taxon>
        <taxon>Pichiaceae</taxon>
        <taxon>Komagataella</taxon>
    </lineage>
</organism>
<dbReference type="CDD" id="cd08831">
    <property type="entry name" value="ArfGap_ArfGap2_3_like"/>
    <property type="match status" value="1"/>
</dbReference>
<keyword evidence="4" id="KW-0862">Zinc</keyword>
<name>A0A1B2J7T5_PICPA</name>
<dbReference type="EMBL" id="CP014584">
    <property type="protein sequence ID" value="ANZ74083.1"/>
    <property type="molecule type" value="Genomic_DNA"/>
</dbReference>
<evidence type="ECO:0000256" key="4">
    <source>
        <dbReference type="ARBA" id="ARBA00022833"/>
    </source>
</evidence>
<dbReference type="GO" id="GO:0048205">
    <property type="term" value="P:COPI coating of Golgi vesicle"/>
    <property type="evidence" value="ECO:0007669"/>
    <property type="project" value="TreeGrafter"/>
</dbReference>
<keyword evidence="9" id="KW-1185">Reference proteome</keyword>
<proteinExistence type="predicted"/>
<dbReference type="PRINTS" id="PR00405">
    <property type="entry name" value="REVINTRACTNG"/>
</dbReference>
<dbReference type="InterPro" id="IPR001164">
    <property type="entry name" value="ArfGAP_dom"/>
</dbReference>
<sequence>MSADEFATKAEVEEIFKRLKKRPANQQCNDCQASNPSWTSIPFGIFVCLECSGEHRNVGVHISFVKSSVLDANWTYRELRSMKNGGNDLFKEFYNKNGGGSLLTTGVKQKYDNPVAVNYKKKLAQKVEKDFAKFPDVLDGTGSDNSTPEPTDQHEDFFSSWSKPAVNSSTSSLNAINSRSGTPQLPQNSAPKRTTVKTTTTSGPKKNILGGSSTRSRARLGAKKLSAKEANFDFDDFEKQAREEEEVVKKLGYNPADSSIESASTATNSIATPVESSKTLDAVLLEPSYSNASTASVKKTTQQFAKLGFGMTASSGNPEPSVEKASRPSRHGALNDDTPGEISSKFSGQKAISSDQVFGRSTYGEDSNARSKLQTEFNGATAISSSSYFGQPDPKPAPSRGLTASNLEEKVYDVFGDDINQLKDVLETGAEKFSSYLRDYLRN</sequence>